<feature type="transmembrane region" description="Helical" evidence="6">
    <location>
        <begin position="231"/>
        <end position="250"/>
    </location>
</feature>
<dbReference type="InterPro" id="IPR003689">
    <property type="entry name" value="ZIP"/>
</dbReference>
<name>A0AAD5RSY8_9PEZI</name>
<sequence length="518" mass="55463">MKSHPHACLAGLLALGISPVNAQTTTAAAEVPTVISECHLHDSTQYCMVGTTEYEVHLPTTVTVTAVPAEYTGCHSHDDEMFCVDADGEDVEIHLAGAEEEGEEDHEDEETTDEESSSEGEDCHFHAGVEHCTSDSETESSATCERQDRDDYDRDIRIGFLFIILGTSALGVFAPIFIHRALPNRFQVAFTVLKQFGTGVVISTAFIHLYTHATLMFENECLAGYIDYESTAAAILMAGLFISFLVEYLGQRFVRHKANKAAAAAGANTTASVFNQTLHQKIEMINIMVLEAGIIFHSLLIGLTLVVAGDSVFKTLFIVILFHQMFEGIALGSRIAALGTTLPAGALPLHSHKQHGHHGHVNMPAPPAPTMSTGGEEVKVSSNASNENVANPPAEPVSSSSASEFEAPRHLSSPPASVDLRKKLLLALAFALITPLGMAIGIGVLNQFNGNDPTTLIAIGTLDALSAGILVWVGVVEMWAEDWMMGGELTDAGFWKTSFAFVGLVSGMVLMSVLGKWA</sequence>
<dbReference type="GO" id="GO:0005886">
    <property type="term" value="C:plasma membrane"/>
    <property type="evidence" value="ECO:0007669"/>
    <property type="project" value="TreeGrafter"/>
</dbReference>
<keyword evidence="9" id="KW-1185">Reference proteome</keyword>
<comment type="subcellular location">
    <subcellularLocation>
        <location evidence="1">Membrane</location>
        <topology evidence="1">Multi-pass membrane protein</topology>
    </subcellularLocation>
</comment>
<keyword evidence="7" id="KW-0732">Signal</keyword>
<feature type="compositionally biased region" description="Basic residues" evidence="5">
    <location>
        <begin position="350"/>
        <end position="360"/>
    </location>
</feature>
<comment type="caution">
    <text evidence="8">The sequence shown here is derived from an EMBL/GenBank/DDBJ whole genome shotgun (WGS) entry which is preliminary data.</text>
</comment>
<evidence type="ECO:0000313" key="8">
    <source>
        <dbReference type="EMBL" id="KAJ2903408.1"/>
    </source>
</evidence>
<feature type="region of interest" description="Disordered" evidence="5">
    <location>
        <begin position="349"/>
        <end position="408"/>
    </location>
</feature>
<dbReference type="Pfam" id="PF02535">
    <property type="entry name" value="Zip"/>
    <property type="match status" value="2"/>
</dbReference>
<feature type="transmembrane region" description="Helical" evidence="6">
    <location>
        <begin position="492"/>
        <end position="514"/>
    </location>
</feature>
<proteinExistence type="predicted"/>
<feature type="transmembrane region" description="Helical" evidence="6">
    <location>
        <begin position="312"/>
        <end position="332"/>
    </location>
</feature>
<feature type="transmembrane region" description="Helical" evidence="6">
    <location>
        <begin position="424"/>
        <end position="445"/>
    </location>
</feature>
<feature type="transmembrane region" description="Helical" evidence="6">
    <location>
        <begin position="158"/>
        <end position="178"/>
    </location>
</feature>
<accession>A0AAD5RSY8</accession>
<dbReference type="GO" id="GO:0005385">
    <property type="term" value="F:zinc ion transmembrane transporter activity"/>
    <property type="evidence" value="ECO:0007669"/>
    <property type="project" value="TreeGrafter"/>
</dbReference>
<feature type="compositionally biased region" description="Low complexity" evidence="5">
    <location>
        <begin position="380"/>
        <end position="405"/>
    </location>
</feature>
<dbReference type="PANTHER" id="PTHR11040:SF44">
    <property type="entry name" value="PROTEIN ZNTC-RELATED"/>
    <property type="match status" value="1"/>
</dbReference>
<protein>
    <submittedName>
        <fullName evidence="8">Uncharacterized protein</fullName>
    </submittedName>
</protein>
<evidence type="ECO:0000256" key="3">
    <source>
        <dbReference type="ARBA" id="ARBA00022989"/>
    </source>
</evidence>
<feature type="compositionally biased region" description="Acidic residues" evidence="5">
    <location>
        <begin position="98"/>
        <end position="120"/>
    </location>
</feature>
<keyword evidence="4 6" id="KW-0472">Membrane</keyword>
<gene>
    <name evidence="8" type="ORF">MKZ38_009985</name>
</gene>
<feature type="transmembrane region" description="Helical" evidence="6">
    <location>
        <begin position="457"/>
        <end position="480"/>
    </location>
</feature>
<evidence type="ECO:0000256" key="6">
    <source>
        <dbReference type="SAM" id="Phobius"/>
    </source>
</evidence>
<feature type="transmembrane region" description="Helical" evidence="6">
    <location>
        <begin position="285"/>
        <end position="306"/>
    </location>
</feature>
<dbReference type="EMBL" id="JAKWBI020000082">
    <property type="protein sequence ID" value="KAJ2903408.1"/>
    <property type="molecule type" value="Genomic_DNA"/>
</dbReference>
<keyword evidence="2 6" id="KW-0812">Transmembrane</keyword>
<feature type="chain" id="PRO_5042178560" evidence="7">
    <location>
        <begin position="23"/>
        <end position="518"/>
    </location>
</feature>
<organism evidence="8 9">
    <name type="scientific">Zalerion maritima</name>
    <dbReference type="NCBI Taxonomy" id="339359"/>
    <lineage>
        <taxon>Eukaryota</taxon>
        <taxon>Fungi</taxon>
        <taxon>Dikarya</taxon>
        <taxon>Ascomycota</taxon>
        <taxon>Pezizomycotina</taxon>
        <taxon>Sordariomycetes</taxon>
        <taxon>Lulworthiomycetidae</taxon>
        <taxon>Lulworthiales</taxon>
        <taxon>Lulworthiaceae</taxon>
        <taxon>Zalerion</taxon>
    </lineage>
</organism>
<evidence type="ECO:0000256" key="4">
    <source>
        <dbReference type="ARBA" id="ARBA00023136"/>
    </source>
</evidence>
<feature type="transmembrane region" description="Helical" evidence="6">
    <location>
        <begin position="190"/>
        <end position="211"/>
    </location>
</feature>
<evidence type="ECO:0000256" key="7">
    <source>
        <dbReference type="SAM" id="SignalP"/>
    </source>
</evidence>
<dbReference type="AlphaFoldDB" id="A0AAD5RSY8"/>
<evidence type="ECO:0000256" key="1">
    <source>
        <dbReference type="ARBA" id="ARBA00004141"/>
    </source>
</evidence>
<feature type="signal peptide" evidence="7">
    <location>
        <begin position="1"/>
        <end position="22"/>
    </location>
</feature>
<reference evidence="8" key="1">
    <citation type="submission" date="2022-07" db="EMBL/GenBank/DDBJ databases">
        <title>Draft genome sequence of Zalerion maritima ATCC 34329, a (micro)plastics degrading marine fungus.</title>
        <authorList>
            <person name="Paco A."/>
            <person name="Goncalves M.F.M."/>
            <person name="Rocha-Santos T.A.P."/>
            <person name="Alves A."/>
        </authorList>
    </citation>
    <scope>NUCLEOTIDE SEQUENCE</scope>
    <source>
        <strain evidence="8">ATCC 34329</strain>
    </source>
</reference>
<dbReference type="Proteomes" id="UP001201980">
    <property type="component" value="Unassembled WGS sequence"/>
</dbReference>
<dbReference type="PANTHER" id="PTHR11040">
    <property type="entry name" value="ZINC/IRON TRANSPORTER"/>
    <property type="match status" value="1"/>
</dbReference>
<keyword evidence="3 6" id="KW-1133">Transmembrane helix</keyword>
<feature type="region of interest" description="Disordered" evidence="5">
    <location>
        <begin position="97"/>
        <end position="122"/>
    </location>
</feature>
<evidence type="ECO:0000256" key="5">
    <source>
        <dbReference type="SAM" id="MobiDB-lite"/>
    </source>
</evidence>
<evidence type="ECO:0000313" key="9">
    <source>
        <dbReference type="Proteomes" id="UP001201980"/>
    </source>
</evidence>
<evidence type="ECO:0000256" key="2">
    <source>
        <dbReference type="ARBA" id="ARBA00022692"/>
    </source>
</evidence>